<accession>A0A2U2DG33</accession>
<organism evidence="1 2">
    <name type="scientific">Metarhizobium album</name>
    <dbReference type="NCBI Taxonomy" id="2182425"/>
    <lineage>
        <taxon>Bacteria</taxon>
        <taxon>Pseudomonadati</taxon>
        <taxon>Pseudomonadota</taxon>
        <taxon>Alphaproteobacteria</taxon>
        <taxon>Hyphomicrobiales</taxon>
        <taxon>Rhizobiaceae</taxon>
        <taxon>Metarhizobium</taxon>
    </lineage>
</organism>
<name>A0A2U2DG33_9HYPH</name>
<evidence type="ECO:0000313" key="1">
    <source>
        <dbReference type="EMBL" id="PWE52285.1"/>
    </source>
</evidence>
<dbReference type="Proteomes" id="UP000245252">
    <property type="component" value="Unassembled WGS sequence"/>
</dbReference>
<dbReference type="AlphaFoldDB" id="A0A2U2DG33"/>
<dbReference type="Pfam" id="PF02924">
    <property type="entry name" value="HDPD"/>
    <property type="match status" value="1"/>
</dbReference>
<proteinExistence type="predicted"/>
<reference evidence="1 2" key="1">
    <citation type="submission" date="2018-05" db="EMBL/GenBank/DDBJ databases">
        <title>The draft genome of strain NS-104.</title>
        <authorList>
            <person name="Hang P."/>
            <person name="Jiang J."/>
        </authorList>
    </citation>
    <scope>NUCLEOTIDE SEQUENCE [LARGE SCALE GENOMIC DNA]</scope>
    <source>
        <strain evidence="1 2">NS-104</strain>
    </source>
</reference>
<protein>
    <submittedName>
        <fullName evidence="1">Head decoration protein</fullName>
    </submittedName>
</protein>
<gene>
    <name evidence="1" type="ORF">DEM27_31585</name>
</gene>
<keyword evidence="2" id="KW-1185">Reference proteome</keyword>
<evidence type="ECO:0000313" key="2">
    <source>
        <dbReference type="Proteomes" id="UP000245252"/>
    </source>
</evidence>
<dbReference type="RefSeq" id="WP_109462208.1">
    <property type="nucleotide sequence ID" value="NZ_QFBC01000028.1"/>
</dbReference>
<comment type="caution">
    <text evidence="1">The sequence shown here is derived from an EMBL/GenBank/DDBJ whole genome shotgun (WGS) entry which is preliminary data.</text>
</comment>
<dbReference type="EMBL" id="QFBC01000028">
    <property type="protein sequence ID" value="PWE52285.1"/>
    <property type="molecule type" value="Genomic_DNA"/>
</dbReference>
<dbReference type="OrthoDB" id="7996345at2"/>
<sequence length="219" mass="22130">MTILTEGRHAGEFILSEGAAGYSRDNLKIAISQTIVPGQVLGAKVTVADATAVASADAGNTASSGTIAMDATPLTSTAKNGRYVGVASAATKVDWTDPEGQQIGVSTHGTLFNKGGVRFTITAGGTPNVVGDTWYVDVGVEPGDIQYVAYNQDGTDGSQFAKAIAYDGIVTGSGATGKVAGITRLAQVKGVALTWPGDITAAEKALGISQLAAQGIIVR</sequence>
<dbReference type="InterPro" id="IPR004195">
    <property type="entry name" value="Head_decoration_D"/>
</dbReference>